<protein>
    <submittedName>
        <fullName evidence="3">DinB family protein</fullName>
    </submittedName>
</protein>
<keyword evidence="4" id="KW-1185">Reference proteome</keyword>
<proteinExistence type="inferred from homology"/>
<dbReference type="Gene3D" id="1.20.120.450">
    <property type="entry name" value="dinb family like domain"/>
    <property type="match status" value="1"/>
</dbReference>
<reference evidence="3 4" key="1">
    <citation type="submission" date="2024-09" db="EMBL/GenBank/DDBJ databases">
        <authorList>
            <person name="Sun Q."/>
            <person name="Mori K."/>
        </authorList>
    </citation>
    <scope>NUCLEOTIDE SEQUENCE [LARGE SCALE GENOMIC DNA]</scope>
    <source>
        <strain evidence="3 4">CCM 7765</strain>
    </source>
</reference>
<comment type="similarity">
    <text evidence="1">Belongs to the DinB family.</text>
</comment>
<comment type="caution">
    <text evidence="3">The sequence shown here is derived from an EMBL/GenBank/DDBJ whole genome shotgun (WGS) entry which is preliminary data.</text>
</comment>
<sequence>MMKMSAYFIKLFGYDKATNLKLIELLKIAKECDEAIGLMAHLLVAQQIWLKRCKGENTVGGSLWPDWDIMEMEAIVLRNNTDWVNFLNTLNEQDFVKSVSYKNSRGTAFANRLEDVLAHVINHGTHHRAQIGQHLKLCGHNLPSTDYIFYIREQDA</sequence>
<evidence type="ECO:0000313" key="3">
    <source>
        <dbReference type="EMBL" id="MFC0318952.1"/>
    </source>
</evidence>
<name>A0ABV6HK01_9SPHI</name>
<dbReference type="InterPro" id="IPR034660">
    <property type="entry name" value="DinB/YfiT-like"/>
</dbReference>
<dbReference type="PANTHER" id="PTHR37302">
    <property type="entry name" value="SLR1116 PROTEIN"/>
    <property type="match status" value="1"/>
</dbReference>
<dbReference type="Proteomes" id="UP001589774">
    <property type="component" value="Unassembled WGS sequence"/>
</dbReference>
<evidence type="ECO:0000256" key="1">
    <source>
        <dbReference type="ARBA" id="ARBA00008635"/>
    </source>
</evidence>
<gene>
    <name evidence="3" type="ORF">ACFFI0_11560</name>
</gene>
<dbReference type="SUPFAM" id="SSF109854">
    <property type="entry name" value="DinB/YfiT-like putative metalloenzymes"/>
    <property type="match status" value="1"/>
</dbReference>
<dbReference type="PANTHER" id="PTHR37302:SF3">
    <property type="entry name" value="DAMAGE-INDUCIBLE PROTEIN DINB"/>
    <property type="match status" value="1"/>
</dbReference>
<evidence type="ECO:0000313" key="4">
    <source>
        <dbReference type="Proteomes" id="UP001589774"/>
    </source>
</evidence>
<dbReference type="Pfam" id="PF05163">
    <property type="entry name" value="DinB"/>
    <property type="match status" value="1"/>
</dbReference>
<organism evidence="3 4">
    <name type="scientific">Olivibacter oleidegradans</name>
    <dbReference type="NCBI Taxonomy" id="760123"/>
    <lineage>
        <taxon>Bacteria</taxon>
        <taxon>Pseudomonadati</taxon>
        <taxon>Bacteroidota</taxon>
        <taxon>Sphingobacteriia</taxon>
        <taxon>Sphingobacteriales</taxon>
        <taxon>Sphingobacteriaceae</taxon>
        <taxon>Olivibacter</taxon>
    </lineage>
</organism>
<keyword evidence="2" id="KW-0479">Metal-binding</keyword>
<dbReference type="InterPro" id="IPR007837">
    <property type="entry name" value="DinB"/>
</dbReference>
<dbReference type="EMBL" id="JBHLWO010000002">
    <property type="protein sequence ID" value="MFC0318952.1"/>
    <property type="molecule type" value="Genomic_DNA"/>
</dbReference>
<evidence type="ECO:0000256" key="2">
    <source>
        <dbReference type="ARBA" id="ARBA00022723"/>
    </source>
</evidence>
<dbReference type="RefSeq" id="WP_013666390.1">
    <property type="nucleotide sequence ID" value="NZ_JBHLWO010000002.1"/>
</dbReference>
<accession>A0ABV6HK01</accession>